<proteinExistence type="predicted"/>
<dbReference type="Proteomes" id="UP000596337">
    <property type="component" value="Chromosome 1"/>
</dbReference>
<protein>
    <submittedName>
        <fullName evidence="1">Uncharacterized protein</fullName>
    </submittedName>
</protein>
<sequence length="123" mass="14700">MVMKLVDIQVKDLRQPITLDYLTKRYPDCFDEEQRWKLNYDEPLAIHADVEFDAEYNRKSSMSAKGDWRGMDVANVMRWFLNQLEKTGYPVDNLVVISYTQYIEPNSKYKLRIDVKTFHTKEP</sequence>
<accession>A0AA92LSE0</accession>
<reference evidence="1 2" key="1">
    <citation type="submission" date="2021-01" db="EMBL/GenBank/DDBJ databases">
        <title>Characterization of a novel blaVMB-2- harboring plasmid in Vibrio diabolicus.</title>
        <authorList>
            <person name="Liu M."/>
        </authorList>
    </citation>
    <scope>NUCLEOTIDE SEQUENCE [LARGE SCALE GENOMIC DNA]</scope>
    <source>
        <strain evidence="1 2">SLV18</strain>
    </source>
</reference>
<name>A0AA92LSE0_9VIBR</name>
<evidence type="ECO:0000313" key="2">
    <source>
        <dbReference type="Proteomes" id="UP000596337"/>
    </source>
</evidence>
<evidence type="ECO:0000313" key="1">
    <source>
        <dbReference type="EMBL" id="QRG82841.1"/>
    </source>
</evidence>
<dbReference type="RefSeq" id="WP_025635473.1">
    <property type="nucleotide sequence ID" value="NZ_CP069195.1"/>
</dbReference>
<gene>
    <name evidence="1" type="ORF">JOS67_14970</name>
</gene>
<dbReference type="AlphaFoldDB" id="A0AA92LSE0"/>
<dbReference type="EMBL" id="CP069195">
    <property type="protein sequence ID" value="QRG82841.1"/>
    <property type="molecule type" value="Genomic_DNA"/>
</dbReference>
<organism evidence="1 2">
    <name type="scientific">Vibrio diabolicus</name>
    <dbReference type="NCBI Taxonomy" id="50719"/>
    <lineage>
        <taxon>Bacteria</taxon>
        <taxon>Pseudomonadati</taxon>
        <taxon>Pseudomonadota</taxon>
        <taxon>Gammaproteobacteria</taxon>
        <taxon>Vibrionales</taxon>
        <taxon>Vibrionaceae</taxon>
        <taxon>Vibrio</taxon>
        <taxon>Vibrio diabolicus subgroup</taxon>
    </lineage>
</organism>